<dbReference type="Pfam" id="PF01435">
    <property type="entry name" value="Peptidase_M48"/>
    <property type="match status" value="1"/>
</dbReference>
<keyword evidence="5" id="KW-0862">Zinc</keyword>
<feature type="transmembrane region" description="Helical" evidence="7">
    <location>
        <begin position="239"/>
        <end position="260"/>
    </location>
</feature>
<keyword evidence="7" id="KW-0812">Transmembrane</keyword>
<keyword evidence="2" id="KW-0645">Protease</keyword>
<keyword evidence="7" id="KW-0472">Membrane</keyword>
<evidence type="ECO:0000313" key="10">
    <source>
        <dbReference type="Proteomes" id="UP000542674"/>
    </source>
</evidence>
<feature type="transmembrane region" description="Helical" evidence="7">
    <location>
        <begin position="12"/>
        <end position="31"/>
    </location>
</feature>
<evidence type="ECO:0000256" key="6">
    <source>
        <dbReference type="ARBA" id="ARBA00023049"/>
    </source>
</evidence>
<proteinExistence type="predicted"/>
<feature type="domain" description="Peptidase M48" evidence="8">
    <location>
        <begin position="119"/>
        <end position="310"/>
    </location>
</feature>
<keyword evidence="4" id="KW-0378">Hydrolase</keyword>
<keyword evidence="6" id="KW-0482">Metalloprotease</keyword>
<dbReference type="GO" id="GO:0006508">
    <property type="term" value="P:proteolysis"/>
    <property type="evidence" value="ECO:0007669"/>
    <property type="project" value="UniProtKB-KW"/>
</dbReference>
<dbReference type="RefSeq" id="WP_184675048.1">
    <property type="nucleotide sequence ID" value="NZ_BAABAI010000021.1"/>
</dbReference>
<evidence type="ECO:0000259" key="8">
    <source>
        <dbReference type="Pfam" id="PF01435"/>
    </source>
</evidence>
<feature type="transmembrane region" description="Helical" evidence="7">
    <location>
        <begin position="540"/>
        <end position="561"/>
    </location>
</feature>
<dbReference type="AlphaFoldDB" id="A0A7W7TA61"/>
<organism evidence="9 10">
    <name type="scientific">Saccharothrix violaceirubra</name>
    <dbReference type="NCBI Taxonomy" id="413306"/>
    <lineage>
        <taxon>Bacteria</taxon>
        <taxon>Bacillati</taxon>
        <taxon>Actinomycetota</taxon>
        <taxon>Actinomycetes</taxon>
        <taxon>Pseudonocardiales</taxon>
        <taxon>Pseudonocardiaceae</taxon>
        <taxon>Saccharothrix</taxon>
    </lineage>
</organism>
<keyword evidence="10" id="KW-1185">Reference proteome</keyword>
<dbReference type="GO" id="GO:0046872">
    <property type="term" value="F:metal ion binding"/>
    <property type="evidence" value="ECO:0007669"/>
    <property type="project" value="UniProtKB-KW"/>
</dbReference>
<protein>
    <recommendedName>
        <fullName evidence="8">Peptidase M48 domain-containing protein</fullName>
    </recommendedName>
</protein>
<feature type="transmembrane region" description="Helical" evidence="7">
    <location>
        <begin position="355"/>
        <end position="377"/>
    </location>
</feature>
<evidence type="ECO:0000256" key="1">
    <source>
        <dbReference type="ARBA" id="ARBA00001947"/>
    </source>
</evidence>
<feature type="transmembrane region" description="Helical" evidence="7">
    <location>
        <begin position="450"/>
        <end position="468"/>
    </location>
</feature>
<evidence type="ECO:0000256" key="4">
    <source>
        <dbReference type="ARBA" id="ARBA00022801"/>
    </source>
</evidence>
<feature type="transmembrane region" description="Helical" evidence="7">
    <location>
        <begin position="567"/>
        <end position="589"/>
    </location>
</feature>
<comment type="caution">
    <text evidence="9">The sequence shown here is derived from an EMBL/GenBank/DDBJ whole genome shotgun (WGS) entry which is preliminary data.</text>
</comment>
<feature type="transmembrane region" description="Helical" evidence="7">
    <location>
        <begin position="200"/>
        <end position="219"/>
    </location>
</feature>
<name>A0A7W7TA61_9PSEU</name>
<dbReference type="EMBL" id="JACHJS010000001">
    <property type="protein sequence ID" value="MBB4969382.1"/>
    <property type="molecule type" value="Genomic_DNA"/>
</dbReference>
<feature type="transmembrane region" description="Helical" evidence="7">
    <location>
        <begin position="596"/>
        <end position="615"/>
    </location>
</feature>
<feature type="transmembrane region" description="Helical" evidence="7">
    <location>
        <begin position="78"/>
        <end position="98"/>
    </location>
</feature>
<keyword evidence="7" id="KW-1133">Transmembrane helix</keyword>
<accession>A0A7W7TA61</accession>
<dbReference type="Gene3D" id="3.30.2010.10">
    <property type="entry name" value="Metalloproteases ('zincins'), catalytic domain"/>
    <property type="match status" value="1"/>
</dbReference>
<reference evidence="9 10" key="1">
    <citation type="submission" date="2020-08" db="EMBL/GenBank/DDBJ databases">
        <title>Sequencing the genomes of 1000 actinobacteria strains.</title>
        <authorList>
            <person name="Klenk H.-P."/>
        </authorList>
    </citation>
    <scope>NUCLEOTIDE SEQUENCE [LARGE SCALE GENOMIC DNA]</scope>
    <source>
        <strain evidence="9 10">DSM 45084</strain>
    </source>
</reference>
<dbReference type="GO" id="GO:0004222">
    <property type="term" value="F:metalloendopeptidase activity"/>
    <property type="evidence" value="ECO:0007669"/>
    <property type="project" value="InterPro"/>
</dbReference>
<feature type="transmembrane region" description="Helical" evidence="7">
    <location>
        <begin position="665"/>
        <end position="681"/>
    </location>
</feature>
<feature type="transmembrane region" description="Helical" evidence="7">
    <location>
        <begin position="318"/>
        <end position="335"/>
    </location>
</feature>
<evidence type="ECO:0000256" key="2">
    <source>
        <dbReference type="ARBA" id="ARBA00022670"/>
    </source>
</evidence>
<feature type="transmembrane region" description="Helical" evidence="7">
    <location>
        <begin position="516"/>
        <end position="533"/>
    </location>
</feature>
<comment type="cofactor">
    <cofactor evidence="1">
        <name>Zn(2+)</name>
        <dbReference type="ChEBI" id="CHEBI:29105"/>
    </cofactor>
</comment>
<feature type="transmembrane region" description="Helical" evidence="7">
    <location>
        <begin position="418"/>
        <end position="438"/>
    </location>
</feature>
<gene>
    <name evidence="9" type="ORF">F4559_006741</name>
</gene>
<keyword evidence="3" id="KW-0479">Metal-binding</keyword>
<evidence type="ECO:0000256" key="7">
    <source>
        <dbReference type="SAM" id="Phobius"/>
    </source>
</evidence>
<feature type="transmembrane region" description="Helical" evidence="7">
    <location>
        <begin position="389"/>
        <end position="412"/>
    </location>
</feature>
<dbReference type="Proteomes" id="UP000542674">
    <property type="component" value="Unassembled WGS sequence"/>
</dbReference>
<feature type="transmembrane region" description="Helical" evidence="7">
    <location>
        <begin position="635"/>
        <end position="653"/>
    </location>
</feature>
<evidence type="ECO:0000313" key="9">
    <source>
        <dbReference type="EMBL" id="MBB4969382.1"/>
    </source>
</evidence>
<dbReference type="InterPro" id="IPR001915">
    <property type="entry name" value="Peptidase_M48"/>
</dbReference>
<evidence type="ECO:0000256" key="3">
    <source>
        <dbReference type="ARBA" id="ARBA00022723"/>
    </source>
</evidence>
<evidence type="ECO:0000256" key="5">
    <source>
        <dbReference type="ARBA" id="ARBA00022833"/>
    </source>
</evidence>
<sequence>MPTGTTLRFTTFALLAAATTLYVFGIYASVWPTTAGQEGLRCQVRSGLYLTASSSVDPDEGKWSRYRECMSAMLGARAAWLLGGLLLLFVVALVIYLVRPAWRIRRSRLVPLEGALADELRDTLAALVAEAGLRTAPEFVLDPARFRAGGVAFGNHRRKVVCLDAGLVALHRRDPESFRALVLHELAHVRSDVTTTYATLAVWRSFLAVTLVPFVLISLDPMLLSRTPWRLALDFSLPSGAVGARLAALVLLVFLSRIAVLRSREKYADAMVARWTGTDDPYRNLRPTRSIRRWLAVHPTRAGRLAAMRDPDSLSRPGFLETFTSALAVQIAWWHTVSGLQDLTWYHADNASMPVMRIVWAIGAAVLVGTVAWRGAAYLRTAGQSRRGVFALPGLALGLGFACGRFASAWGVGPVKPAGVVASIPLVCVALLVCCWVGHCATLARTRVHGVLIGIAAVVVCFVTLGWFSELQAADKFWRGYMVPYLDLLHGYATSDVETVVLDVVVVPFLLNHNRVPTVAALVLVWLVPLALRRELPRPAVGLGLVGAVVASTAILLLGSSDDPPQALVLTAWGVLLVVGVQLAVAIVVARRSGRVAALLATWLIGLVATVALWFAHLDGTVVDSVVAARPHQVLPVLGTIAGLVGGLAAGGGGRRTGQARPVRVALIAVVSVGLASWWPHSDGKAPLEASPAVWEIDYDFAVAVWAQGGGWDQFTSVVQGNSRFATALDSGNDTAVADTCEAQSAVLRDAREFPPPPEDHVRDEWIDALDTLANATQACLRVLREGDTDVDGMLAQFLRGLDRLKAAQELILAARERALANPPDIG</sequence>